<organism evidence="2 3">
    <name type="scientific">Vespula squamosa</name>
    <name type="common">Southern yellow jacket</name>
    <name type="synonym">Wasp</name>
    <dbReference type="NCBI Taxonomy" id="30214"/>
    <lineage>
        <taxon>Eukaryota</taxon>
        <taxon>Metazoa</taxon>
        <taxon>Ecdysozoa</taxon>
        <taxon>Arthropoda</taxon>
        <taxon>Hexapoda</taxon>
        <taxon>Insecta</taxon>
        <taxon>Pterygota</taxon>
        <taxon>Neoptera</taxon>
        <taxon>Endopterygota</taxon>
        <taxon>Hymenoptera</taxon>
        <taxon>Apocrita</taxon>
        <taxon>Aculeata</taxon>
        <taxon>Vespoidea</taxon>
        <taxon>Vespidae</taxon>
        <taxon>Vespinae</taxon>
        <taxon>Vespula</taxon>
    </lineage>
</organism>
<feature type="compositionally biased region" description="Basic and acidic residues" evidence="1">
    <location>
        <begin position="135"/>
        <end position="144"/>
    </location>
</feature>
<evidence type="ECO:0000256" key="1">
    <source>
        <dbReference type="SAM" id="MobiDB-lite"/>
    </source>
</evidence>
<evidence type="ECO:0000313" key="2">
    <source>
        <dbReference type="EMBL" id="KAL2734339.1"/>
    </source>
</evidence>
<gene>
    <name evidence="2" type="ORF">V1478_004037</name>
</gene>
<dbReference type="AlphaFoldDB" id="A0ABD2BP35"/>
<protein>
    <submittedName>
        <fullName evidence="2">Uncharacterized protein</fullName>
    </submittedName>
</protein>
<feature type="region of interest" description="Disordered" evidence="1">
    <location>
        <begin position="124"/>
        <end position="144"/>
    </location>
</feature>
<reference evidence="2 3" key="1">
    <citation type="journal article" date="2024" name="Ann. Entomol. Soc. Am.">
        <title>Genomic analyses of the southern and eastern yellowjacket wasps (Hymenoptera: Vespidae) reveal evolutionary signatures of social life.</title>
        <authorList>
            <person name="Catto M.A."/>
            <person name="Caine P.B."/>
            <person name="Orr S.E."/>
            <person name="Hunt B.G."/>
            <person name="Goodisman M.A.D."/>
        </authorList>
    </citation>
    <scope>NUCLEOTIDE SEQUENCE [LARGE SCALE GENOMIC DNA]</scope>
    <source>
        <strain evidence="2">233</strain>
        <tissue evidence="2">Head and thorax</tissue>
    </source>
</reference>
<dbReference type="Proteomes" id="UP001607302">
    <property type="component" value="Unassembled WGS sequence"/>
</dbReference>
<name>A0ABD2BP35_VESSQ</name>
<dbReference type="EMBL" id="JAUDFV010000074">
    <property type="protein sequence ID" value="KAL2734339.1"/>
    <property type="molecule type" value="Genomic_DNA"/>
</dbReference>
<evidence type="ECO:0000313" key="3">
    <source>
        <dbReference type="Proteomes" id="UP001607302"/>
    </source>
</evidence>
<accession>A0ABD2BP35</accession>
<proteinExistence type="predicted"/>
<sequence>MAISVQLDIPLTAEIQISIEINLAISSLISTLQEESLWRYKHEYFHKESHEAGMPLYEDLIKITSNTKSKPFKQKEKAKIYGFGQKRIKWSPNLEEENDENGFSDSIKQDTIDVERVFLPTMHSSNVHSRKNKLREKINIEQHE</sequence>
<comment type="caution">
    <text evidence="2">The sequence shown here is derived from an EMBL/GenBank/DDBJ whole genome shotgun (WGS) entry which is preliminary data.</text>
</comment>
<keyword evidence="3" id="KW-1185">Reference proteome</keyword>